<sequence length="240" mass="27650">MLPRIARHTIKAMSYYGVIRDLSRGASMAYFWRVAMKWLQWNIRFLMLVTLLLGGMFGWIARSLHCAAERDLMAKLLEEEGAVGVILYEGQTKHLHIDKNGDYSWVKEEASPFYRFVVRYFAGGRRVIFAKVFVNESMRDEWKRLLGFPEIKELDIICCEAMPGDLFELRRFQDLEKLSLVGRGISIKREGIDILGKITTLKRLELPDGTNSEVVDELQAKLPSCKIVGWQPIPHSLPTE</sequence>
<dbReference type="InterPro" id="IPR032675">
    <property type="entry name" value="LRR_dom_sf"/>
</dbReference>
<evidence type="ECO:0000256" key="1">
    <source>
        <dbReference type="SAM" id="Phobius"/>
    </source>
</evidence>
<evidence type="ECO:0000313" key="2">
    <source>
        <dbReference type="EMBL" id="RCS48296.1"/>
    </source>
</evidence>
<dbReference type="EMBL" id="QPEX01000026">
    <property type="protein sequence ID" value="RCS48296.1"/>
    <property type="molecule type" value="Genomic_DNA"/>
</dbReference>
<accession>A0A368KQE0</accession>
<dbReference type="AlphaFoldDB" id="A0A368KQE0"/>
<organism evidence="2 3">
    <name type="scientific">Bremerella cremea</name>
    <dbReference type="NCBI Taxonomy" id="1031537"/>
    <lineage>
        <taxon>Bacteria</taxon>
        <taxon>Pseudomonadati</taxon>
        <taxon>Planctomycetota</taxon>
        <taxon>Planctomycetia</taxon>
        <taxon>Pirellulales</taxon>
        <taxon>Pirellulaceae</taxon>
        <taxon>Bremerella</taxon>
    </lineage>
</organism>
<evidence type="ECO:0008006" key="4">
    <source>
        <dbReference type="Google" id="ProtNLM"/>
    </source>
</evidence>
<keyword evidence="1" id="KW-0472">Membrane</keyword>
<reference evidence="2 3" key="1">
    <citation type="submission" date="2018-07" db="EMBL/GenBank/DDBJ databases">
        <title>Comparative genomes isolates from brazilian mangrove.</title>
        <authorList>
            <person name="De Araujo J.E."/>
            <person name="Taketani R.G."/>
            <person name="Silva M.C.P."/>
            <person name="Lourenco M.V."/>
            <person name="Oliveira V.M."/>
            <person name="Andreote F.D."/>
        </authorList>
    </citation>
    <scope>NUCLEOTIDE SEQUENCE [LARGE SCALE GENOMIC DNA]</scope>
    <source>
        <strain evidence="2 3">HEX PRIS-MGV</strain>
    </source>
</reference>
<comment type="caution">
    <text evidence="2">The sequence shown here is derived from an EMBL/GenBank/DDBJ whole genome shotgun (WGS) entry which is preliminary data.</text>
</comment>
<gene>
    <name evidence="2" type="ORF">DTL42_13505</name>
</gene>
<evidence type="ECO:0000313" key="3">
    <source>
        <dbReference type="Proteomes" id="UP000253562"/>
    </source>
</evidence>
<dbReference type="Gene3D" id="3.80.10.10">
    <property type="entry name" value="Ribonuclease Inhibitor"/>
    <property type="match status" value="1"/>
</dbReference>
<dbReference type="Proteomes" id="UP000253562">
    <property type="component" value="Unassembled WGS sequence"/>
</dbReference>
<proteinExistence type="predicted"/>
<name>A0A368KQE0_9BACT</name>
<keyword evidence="1" id="KW-1133">Transmembrane helix</keyword>
<keyword evidence="1" id="KW-0812">Transmembrane</keyword>
<feature type="transmembrane region" description="Helical" evidence="1">
    <location>
        <begin position="41"/>
        <end position="61"/>
    </location>
</feature>
<protein>
    <recommendedName>
        <fullName evidence="4">Leucine-rich repeat domain-containing protein</fullName>
    </recommendedName>
</protein>